<gene>
    <name evidence="11" type="ORF">EJ06DRAFT_529828</name>
</gene>
<evidence type="ECO:0000256" key="6">
    <source>
        <dbReference type="ARBA" id="ARBA00022833"/>
    </source>
</evidence>
<feature type="compositionally biased region" description="Low complexity" evidence="9">
    <location>
        <begin position="134"/>
        <end position="149"/>
    </location>
</feature>
<dbReference type="GO" id="GO:0005665">
    <property type="term" value="C:RNA polymerase II, core complex"/>
    <property type="evidence" value="ECO:0007669"/>
    <property type="project" value="TreeGrafter"/>
</dbReference>
<protein>
    <recommendedName>
        <fullName evidence="10">DNA-directed RNA polymerase II subunit RPB9-like zinc ribbon domain-containing protein</fullName>
    </recommendedName>
</protein>
<dbReference type="Gene3D" id="2.20.25.10">
    <property type="match status" value="1"/>
</dbReference>
<keyword evidence="8" id="KW-0539">Nucleus</keyword>
<dbReference type="Proteomes" id="UP000799640">
    <property type="component" value="Unassembled WGS sequence"/>
</dbReference>
<dbReference type="GO" id="GO:0005730">
    <property type="term" value="C:nucleolus"/>
    <property type="evidence" value="ECO:0007669"/>
    <property type="project" value="UniProtKB-SubCell"/>
</dbReference>
<dbReference type="SUPFAM" id="SSF57783">
    <property type="entry name" value="Zinc beta-ribbon"/>
    <property type="match status" value="1"/>
</dbReference>
<dbReference type="FunFam" id="2.20.25.10:FF:000008">
    <property type="entry name" value="DNA-directed RNA polymerase II subunit RPB9"/>
    <property type="match status" value="1"/>
</dbReference>
<dbReference type="PANTHER" id="PTHR11239">
    <property type="entry name" value="DNA-DIRECTED RNA POLYMERASE"/>
    <property type="match status" value="1"/>
</dbReference>
<feature type="region of interest" description="Disordered" evidence="9">
    <location>
        <begin position="118"/>
        <end position="162"/>
    </location>
</feature>
<comment type="similarity">
    <text evidence="2">Belongs to the archaeal RpoM/eukaryotic RPA12/RPB9/RPC11 RNA polymerase family.</text>
</comment>
<evidence type="ECO:0000256" key="8">
    <source>
        <dbReference type="ARBA" id="ARBA00023242"/>
    </source>
</evidence>
<dbReference type="SMART" id="SM00661">
    <property type="entry name" value="RPOL9"/>
    <property type="match status" value="1"/>
</dbReference>
<evidence type="ECO:0000256" key="9">
    <source>
        <dbReference type="SAM" id="MobiDB-lite"/>
    </source>
</evidence>
<dbReference type="Pfam" id="PF02150">
    <property type="entry name" value="Zn_ribbon_RPB9"/>
    <property type="match status" value="1"/>
</dbReference>
<evidence type="ECO:0000256" key="2">
    <source>
        <dbReference type="ARBA" id="ARBA00008925"/>
    </source>
</evidence>
<feature type="domain" description="DNA-directed RNA polymerase II subunit RPB9-like zinc ribbon" evidence="10">
    <location>
        <begin position="21"/>
        <end position="74"/>
    </location>
</feature>
<evidence type="ECO:0000256" key="1">
    <source>
        <dbReference type="ARBA" id="ARBA00004604"/>
    </source>
</evidence>
<reference evidence="11" key="1">
    <citation type="journal article" date="2020" name="Stud. Mycol.">
        <title>101 Dothideomycetes genomes: a test case for predicting lifestyles and emergence of pathogens.</title>
        <authorList>
            <person name="Haridas S."/>
            <person name="Albert R."/>
            <person name="Binder M."/>
            <person name="Bloem J."/>
            <person name="Labutti K."/>
            <person name="Salamov A."/>
            <person name="Andreopoulos B."/>
            <person name="Baker S."/>
            <person name="Barry K."/>
            <person name="Bills G."/>
            <person name="Bluhm B."/>
            <person name="Cannon C."/>
            <person name="Castanera R."/>
            <person name="Culley D."/>
            <person name="Daum C."/>
            <person name="Ezra D."/>
            <person name="Gonzalez J."/>
            <person name="Henrissat B."/>
            <person name="Kuo A."/>
            <person name="Liang C."/>
            <person name="Lipzen A."/>
            <person name="Lutzoni F."/>
            <person name="Magnuson J."/>
            <person name="Mondo S."/>
            <person name="Nolan M."/>
            <person name="Ohm R."/>
            <person name="Pangilinan J."/>
            <person name="Park H.-J."/>
            <person name="Ramirez L."/>
            <person name="Alfaro M."/>
            <person name="Sun H."/>
            <person name="Tritt A."/>
            <person name="Yoshinaga Y."/>
            <person name="Zwiers L.-H."/>
            <person name="Turgeon B."/>
            <person name="Goodwin S."/>
            <person name="Spatafora J."/>
            <person name="Crous P."/>
            <person name="Grigoriev I."/>
        </authorList>
    </citation>
    <scope>NUCLEOTIDE SEQUENCE</scope>
    <source>
        <strain evidence="11">CBS 262.69</strain>
    </source>
</reference>
<sequence length="162" mass="17735">MADSPSASENGQPSSGKVAFRFCRECSNLLYPKEDKVNNALEFACRTCAYSEPATTACIYNNTISSTVGDTAGITQDVGQDPTVGLHIPDFCTLCGQEIRCEICGQVTDRGFWLEVEDTDPPTEAHTPPPSPPLQSHDQTSQQLDQQQQRLEPPTDQQSQQQ</sequence>
<dbReference type="PANTHER" id="PTHR11239:SF1">
    <property type="entry name" value="DNA-DIRECTED RNA POLYMERASE II SUBUNIT RPB9"/>
    <property type="match status" value="1"/>
</dbReference>
<keyword evidence="6" id="KW-0862">Zinc</keyword>
<organism evidence="11 12">
    <name type="scientific">Trichodelitschia bisporula</name>
    <dbReference type="NCBI Taxonomy" id="703511"/>
    <lineage>
        <taxon>Eukaryota</taxon>
        <taxon>Fungi</taxon>
        <taxon>Dikarya</taxon>
        <taxon>Ascomycota</taxon>
        <taxon>Pezizomycotina</taxon>
        <taxon>Dothideomycetes</taxon>
        <taxon>Dothideomycetes incertae sedis</taxon>
        <taxon>Phaeotrichales</taxon>
        <taxon>Phaeotrichaceae</taxon>
        <taxon>Trichodelitschia</taxon>
    </lineage>
</organism>
<evidence type="ECO:0000256" key="4">
    <source>
        <dbReference type="ARBA" id="ARBA00022723"/>
    </source>
</evidence>
<dbReference type="InterPro" id="IPR012164">
    <property type="entry name" value="Rpa12/Rpb9/Rpc10/TFS"/>
</dbReference>
<dbReference type="GO" id="GO:0006367">
    <property type="term" value="P:transcription initiation at RNA polymerase II promoter"/>
    <property type="evidence" value="ECO:0007669"/>
    <property type="project" value="TreeGrafter"/>
</dbReference>
<dbReference type="GO" id="GO:0003899">
    <property type="term" value="F:DNA-directed RNA polymerase activity"/>
    <property type="evidence" value="ECO:0007669"/>
    <property type="project" value="InterPro"/>
</dbReference>
<evidence type="ECO:0000256" key="7">
    <source>
        <dbReference type="ARBA" id="ARBA00023163"/>
    </source>
</evidence>
<keyword evidence="12" id="KW-1185">Reference proteome</keyword>
<name>A0A6G1HXT0_9PEZI</name>
<comment type="subcellular location">
    <subcellularLocation>
        <location evidence="1">Nucleus</location>
        <location evidence="1">Nucleolus</location>
    </subcellularLocation>
</comment>
<evidence type="ECO:0000313" key="11">
    <source>
        <dbReference type="EMBL" id="KAF2400711.1"/>
    </source>
</evidence>
<dbReference type="OrthoDB" id="282270at2759"/>
<keyword evidence="3" id="KW-0240">DNA-directed RNA polymerase</keyword>
<dbReference type="InterPro" id="IPR001529">
    <property type="entry name" value="Zn_ribbon_RPB9"/>
</dbReference>
<accession>A0A6G1HXT0</accession>
<evidence type="ECO:0000259" key="10">
    <source>
        <dbReference type="SMART" id="SM00661"/>
    </source>
</evidence>
<dbReference type="AlphaFoldDB" id="A0A6G1HXT0"/>
<dbReference type="GO" id="GO:0008270">
    <property type="term" value="F:zinc ion binding"/>
    <property type="evidence" value="ECO:0007669"/>
    <property type="project" value="UniProtKB-KW"/>
</dbReference>
<evidence type="ECO:0000313" key="12">
    <source>
        <dbReference type="Proteomes" id="UP000799640"/>
    </source>
</evidence>
<keyword evidence="5" id="KW-0863">Zinc-finger</keyword>
<dbReference type="GO" id="GO:0006283">
    <property type="term" value="P:transcription-coupled nucleotide-excision repair"/>
    <property type="evidence" value="ECO:0007669"/>
    <property type="project" value="TreeGrafter"/>
</dbReference>
<dbReference type="EMBL" id="ML996694">
    <property type="protein sequence ID" value="KAF2400711.1"/>
    <property type="molecule type" value="Genomic_DNA"/>
</dbReference>
<keyword evidence="7" id="KW-0804">Transcription</keyword>
<dbReference type="GO" id="GO:0001193">
    <property type="term" value="P:maintenance of transcriptional fidelity during transcription elongation by RNA polymerase II"/>
    <property type="evidence" value="ECO:0007669"/>
    <property type="project" value="TreeGrafter"/>
</dbReference>
<evidence type="ECO:0000256" key="5">
    <source>
        <dbReference type="ARBA" id="ARBA00022771"/>
    </source>
</evidence>
<proteinExistence type="inferred from homology"/>
<evidence type="ECO:0000256" key="3">
    <source>
        <dbReference type="ARBA" id="ARBA00022478"/>
    </source>
</evidence>
<keyword evidence="4" id="KW-0479">Metal-binding</keyword>